<gene>
    <name evidence="3" type="ORF">Rsub_12426</name>
</gene>
<feature type="region of interest" description="Disordered" evidence="2">
    <location>
        <begin position="664"/>
        <end position="710"/>
    </location>
</feature>
<dbReference type="EMBL" id="BDRX01000169">
    <property type="protein sequence ID" value="GBF99714.1"/>
    <property type="molecule type" value="Genomic_DNA"/>
</dbReference>
<dbReference type="AlphaFoldDB" id="A0A2V0PIT0"/>
<feature type="compositionally biased region" description="Low complexity" evidence="2">
    <location>
        <begin position="480"/>
        <end position="493"/>
    </location>
</feature>
<comment type="caution">
    <text evidence="3">The sequence shown here is derived from an EMBL/GenBank/DDBJ whole genome shotgun (WGS) entry which is preliminary data.</text>
</comment>
<reference evidence="3 4" key="1">
    <citation type="journal article" date="2018" name="Sci. Rep.">
        <title>Raphidocelis subcapitata (=Pseudokirchneriella subcapitata) provides an insight into genome evolution and environmental adaptations in the Sphaeropleales.</title>
        <authorList>
            <person name="Suzuki S."/>
            <person name="Yamaguchi H."/>
            <person name="Nakajima N."/>
            <person name="Kawachi M."/>
        </authorList>
    </citation>
    <scope>NUCLEOTIDE SEQUENCE [LARGE SCALE GENOMIC DNA]</scope>
    <source>
        <strain evidence="3 4">NIES-35</strain>
    </source>
</reference>
<dbReference type="GO" id="GO:0019005">
    <property type="term" value="C:SCF ubiquitin ligase complex"/>
    <property type="evidence" value="ECO:0007669"/>
    <property type="project" value="TreeGrafter"/>
</dbReference>
<dbReference type="PANTHER" id="PTHR13318:SF190">
    <property type="entry name" value="PARTNER OF PAIRED, ISOFORM B"/>
    <property type="match status" value="1"/>
</dbReference>
<feature type="region of interest" description="Disordered" evidence="2">
    <location>
        <begin position="469"/>
        <end position="499"/>
    </location>
</feature>
<feature type="region of interest" description="Disordered" evidence="2">
    <location>
        <begin position="1"/>
        <end position="21"/>
    </location>
</feature>
<dbReference type="InterPro" id="IPR032675">
    <property type="entry name" value="LRR_dom_sf"/>
</dbReference>
<dbReference type="GO" id="GO:0031146">
    <property type="term" value="P:SCF-dependent proteasomal ubiquitin-dependent protein catabolic process"/>
    <property type="evidence" value="ECO:0007669"/>
    <property type="project" value="TreeGrafter"/>
</dbReference>
<evidence type="ECO:0000256" key="2">
    <source>
        <dbReference type="SAM" id="MobiDB-lite"/>
    </source>
</evidence>
<comment type="subcellular location">
    <subcellularLocation>
        <location evidence="1">Cytoplasm</location>
        <location evidence="1">Cytoskeleton</location>
        <location evidence="1">Cilium axoneme</location>
    </subcellularLocation>
</comment>
<evidence type="ECO:0000256" key="1">
    <source>
        <dbReference type="ARBA" id="ARBA00004430"/>
    </source>
</evidence>
<dbReference type="PANTHER" id="PTHR13318">
    <property type="entry name" value="PARTNER OF PAIRED, ISOFORM B-RELATED"/>
    <property type="match status" value="1"/>
</dbReference>
<evidence type="ECO:0008006" key="5">
    <source>
        <dbReference type="Google" id="ProtNLM"/>
    </source>
</evidence>
<feature type="compositionally biased region" description="Pro residues" evidence="2">
    <location>
        <begin position="692"/>
        <end position="703"/>
    </location>
</feature>
<feature type="region of interest" description="Disordered" evidence="2">
    <location>
        <begin position="243"/>
        <end position="267"/>
    </location>
</feature>
<organism evidence="3 4">
    <name type="scientific">Raphidocelis subcapitata</name>
    <dbReference type="NCBI Taxonomy" id="307507"/>
    <lineage>
        <taxon>Eukaryota</taxon>
        <taxon>Viridiplantae</taxon>
        <taxon>Chlorophyta</taxon>
        <taxon>core chlorophytes</taxon>
        <taxon>Chlorophyceae</taxon>
        <taxon>CS clade</taxon>
        <taxon>Sphaeropleales</taxon>
        <taxon>Selenastraceae</taxon>
        <taxon>Raphidocelis</taxon>
    </lineage>
</organism>
<dbReference type="Proteomes" id="UP000247498">
    <property type="component" value="Unassembled WGS sequence"/>
</dbReference>
<accession>A0A2V0PIT0</accession>
<protein>
    <recommendedName>
        <fullName evidence="5">F-box domain-containing protein</fullName>
    </recommendedName>
</protein>
<dbReference type="OrthoDB" id="10626646at2759"/>
<name>A0A2V0PIT0_9CHLO</name>
<feature type="compositionally biased region" description="Low complexity" evidence="2">
    <location>
        <begin position="672"/>
        <end position="691"/>
    </location>
</feature>
<evidence type="ECO:0000313" key="4">
    <source>
        <dbReference type="Proteomes" id="UP000247498"/>
    </source>
</evidence>
<proteinExistence type="predicted"/>
<feature type="compositionally biased region" description="Gly residues" evidence="2">
    <location>
        <begin position="250"/>
        <end position="259"/>
    </location>
</feature>
<dbReference type="InParanoid" id="A0A2V0PIT0"/>
<dbReference type="Gene3D" id="3.80.10.10">
    <property type="entry name" value="Ribonuclease Inhibitor"/>
    <property type="match status" value="1"/>
</dbReference>
<keyword evidence="4" id="KW-1185">Reference proteome</keyword>
<dbReference type="GO" id="GO:0005930">
    <property type="term" value="C:axoneme"/>
    <property type="evidence" value="ECO:0007669"/>
    <property type="project" value="UniProtKB-SubCell"/>
</dbReference>
<evidence type="ECO:0000313" key="3">
    <source>
        <dbReference type="EMBL" id="GBF99714.1"/>
    </source>
</evidence>
<sequence length="790" mass="77291">MAGGFGLAEDGGSPRTGGGATAAAAPGASLLLRLPPKLIAQHVLRGRLLPWELSQVALTCRQARVIACASIPALVLRDARFAGGGSGSFSGSGASSAASSCGGAPPQQPGSPANLAAAAAAASAAASAPAPPLFSACTAVVLRPRTMAALSKMVSGLLLPGHLISRLPALEELAVEIHDVLVAQCDLSLHVTSVSLHAKRVRRLRIDQPGVFTVREAAAVARMPALESLAIVVTQGLEPGALATLATGGPPSGNGGSSGGAPPTQAGLRGRLRSLHIEIVTDDAPPLASGLCAAGAAASPHAGAAPAAGSWVGAPLSPATLSGRQAPGPPPKMSAADEMALQGFAWSLESLALIGLEPQLRGAITRPWEPLLSEAAEAGPGPAGAPLQRLALRCCGAVGSPALAAAADVANLAQVDLSASAVAASDVERLARLPSLAGLGISPLPIGPSLIAALAAGCPALTRVSAGGLALPTPPPPASQRPASPGNGGANALPAPPPASPKAAPVAALPLVRELQLLGCGAGAVPSLSRGGGLCHAGALAAAFPGLTAVEIGGVWDVDAAAIAALCELLSCRAPRLARLALHGSAARPLHAPLLTPLVSAPAAPGGRGALVALELLAVEGLDDEWMADAAARAAKSGRCAMREVRELALGGVPPPPSCPIGVPPPPPVLAAPPQAKPAASGGPAAAKPAAPIAPPALPPPSPRAAAPPGALSDKGLVRLFGCTRLRAIALHHLPGVTLAGVKALTRGVPAIERVTCVACPQMSAAPREAVARAGVLGGTRVVSIVVCDQ</sequence>